<accession>A0A4Y7KBQ9</accession>
<proteinExistence type="predicted"/>
<dbReference type="Gramene" id="RZC69790">
    <property type="protein sequence ID" value="RZC69790"/>
    <property type="gene ID" value="C5167_032917"/>
</dbReference>
<sequence>MVLLRFPTIFKSKMRLMLVLNNLCASNQFTSNNNESNLNSNPQQL</sequence>
<dbReference type="EMBL" id="CM010721">
    <property type="protein sequence ID" value="RZC69790.1"/>
    <property type="molecule type" value="Genomic_DNA"/>
</dbReference>
<evidence type="ECO:0000313" key="2">
    <source>
        <dbReference type="Proteomes" id="UP000316621"/>
    </source>
</evidence>
<protein>
    <submittedName>
        <fullName evidence="1">Uncharacterized protein</fullName>
    </submittedName>
</protein>
<gene>
    <name evidence="1" type="ORF">C5167_032917</name>
</gene>
<dbReference type="Proteomes" id="UP000316621">
    <property type="component" value="Chromosome 7"/>
</dbReference>
<organism evidence="1 2">
    <name type="scientific">Papaver somniferum</name>
    <name type="common">Opium poppy</name>
    <dbReference type="NCBI Taxonomy" id="3469"/>
    <lineage>
        <taxon>Eukaryota</taxon>
        <taxon>Viridiplantae</taxon>
        <taxon>Streptophyta</taxon>
        <taxon>Embryophyta</taxon>
        <taxon>Tracheophyta</taxon>
        <taxon>Spermatophyta</taxon>
        <taxon>Magnoliopsida</taxon>
        <taxon>Ranunculales</taxon>
        <taxon>Papaveraceae</taxon>
        <taxon>Papaveroideae</taxon>
        <taxon>Papaver</taxon>
    </lineage>
</organism>
<name>A0A4Y7KBQ9_PAPSO</name>
<reference evidence="1 2" key="1">
    <citation type="journal article" date="2018" name="Science">
        <title>The opium poppy genome and morphinan production.</title>
        <authorList>
            <person name="Guo L."/>
            <person name="Winzer T."/>
            <person name="Yang X."/>
            <person name="Li Y."/>
            <person name="Ning Z."/>
            <person name="He Z."/>
            <person name="Teodor R."/>
            <person name="Lu Y."/>
            <person name="Bowser T.A."/>
            <person name="Graham I.A."/>
            <person name="Ye K."/>
        </authorList>
    </citation>
    <scope>NUCLEOTIDE SEQUENCE [LARGE SCALE GENOMIC DNA]</scope>
    <source>
        <strain evidence="2">cv. HN1</strain>
        <tissue evidence="1">Leaves</tissue>
    </source>
</reference>
<keyword evidence="2" id="KW-1185">Reference proteome</keyword>
<evidence type="ECO:0000313" key="1">
    <source>
        <dbReference type="EMBL" id="RZC69790.1"/>
    </source>
</evidence>
<dbReference type="AlphaFoldDB" id="A0A4Y7KBQ9"/>